<keyword evidence="7" id="KW-1185">Reference proteome</keyword>
<dbReference type="Gene3D" id="1.10.287.130">
    <property type="match status" value="1"/>
</dbReference>
<dbReference type="Pfam" id="PF02518">
    <property type="entry name" value="HATPase_c"/>
    <property type="match status" value="1"/>
</dbReference>
<dbReference type="SUPFAM" id="SSF47384">
    <property type="entry name" value="Homodimeric domain of signal transducing histidine kinase"/>
    <property type="match status" value="1"/>
</dbReference>
<feature type="transmembrane region" description="Helical" evidence="4">
    <location>
        <begin position="98"/>
        <end position="124"/>
    </location>
</feature>
<dbReference type="SMART" id="SM00388">
    <property type="entry name" value="HisKA"/>
    <property type="match status" value="1"/>
</dbReference>
<dbReference type="EC" id="2.7.13.3" evidence="2"/>
<dbReference type="Pfam" id="PF00512">
    <property type="entry name" value="HisKA"/>
    <property type="match status" value="1"/>
</dbReference>
<dbReference type="PANTHER" id="PTHR43547">
    <property type="entry name" value="TWO-COMPONENT HISTIDINE KINASE"/>
    <property type="match status" value="1"/>
</dbReference>
<dbReference type="Proteomes" id="UP000004088">
    <property type="component" value="Unassembled WGS sequence"/>
</dbReference>
<dbReference type="GO" id="GO:0000155">
    <property type="term" value="F:phosphorelay sensor kinase activity"/>
    <property type="evidence" value="ECO:0007669"/>
    <property type="project" value="InterPro"/>
</dbReference>
<keyword evidence="6" id="KW-0418">Kinase</keyword>
<organism evidence="6 7">
    <name type="scientific">Kingella denitrificans ATCC 33394</name>
    <dbReference type="NCBI Taxonomy" id="888741"/>
    <lineage>
        <taxon>Bacteria</taxon>
        <taxon>Pseudomonadati</taxon>
        <taxon>Pseudomonadota</taxon>
        <taxon>Betaproteobacteria</taxon>
        <taxon>Neisseriales</taxon>
        <taxon>Neisseriaceae</taxon>
        <taxon>Kingella</taxon>
    </lineage>
</organism>
<dbReference type="STRING" id="888741.HMPREF9098_0123"/>
<comment type="catalytic activity">
    <reaction evidence="1">
        <text>ATP + protein L-histidine = ADP + protein N-phospho-L-histidine.</text>
        <dbReference type="EC" id="2.7.13.3"/>
    </reaction>
</comment>
<dbReference type="PANTHER" id="PTHR43547:SF2">
    <property type="entry name" value="HYBRID SIGNAL TRANSDUCTION HISTIDINE KINASE C"/>
    <property type="match status" value="1"/>
</dbReference>
<dbReference type="InterPro" id="IPR036890">
    <property type="entry name" value="HATPase_C_sf"/>
</dbReference>
<evidence type="ECO:0000313" key="7">
    <source>
        <dbReference type="Proteomes" id="UP000004088"/>
    </source>
</evidence>
<keyword evidence="4" id="KW-0472">Membrane</keyword>
<proteinExistence type="predicted"/>
<gene>
    <name evidence="6" type="ORF">HMPREF9098_0123</name>
</gene>
<sequence length="534" mass="60975">MSKAEKLLDWDMQTQYLLKLINIARVTILFSFLIFLIAINSLRVPITHLSFAPLIQNQSWLFVWCGMYSMIILVSLFYPNWALQKKNTLPNISAVVDITMIAVLMFLTGGMRSGFGILMLPFLATSCLLSYGRFPLIYGSYASLLIVIDAAFAMDLWSTEGIHKNFTLITSQLFSIAVCYLVPLLTSFSAEYLAHVNQRLKKQKTAFDRISGLNDIVLNRVQEGVIVLDRQCKAWLFNQQAQEIIPELKLNEPVEDLQSVVDTWSLRPTASCRHNITVHGTQVYVRAIPLVQEETELLMLFIRDQAEREREAQTLKLAALGVLTSNLAHEIRNPLSTIRHASDLLRESDEYQQPQITKLTNMVEKNISRIDKMIEDISALNKRNKADIQDIELKTFWQNFQQEFQLSHPQSAGCLHMEIHPQNLVGRFDPQHLQQILWNLCNNAWRHSKKIRDSVIVRIYVSGKDIVIQVADDGGGVVPELLPHLFEPFQTTHEAGTGLGLYVSRELAHANHGNLQYQPDTKTFELSMKRKTDE</sequence>
<feature type="transmembrane region" description="Helical" evidence="4">
    <location>
        <begin position="136"/>
        <end position="154"/>
    </location>
</feature>
<dbReference type="SUPFAM" id="SSF55874">
    <property type="entry name" value="ATPase domain of HSP90 chaperone/DNA topoisomerase II/histidine kinase"/>
    <property type="match status" value="1"/>
</dbReference>
<dbReference type="PROSITE" id="PS50109">
    <property type="entry name" value="HIS_KIN"/>
    <property type="match status" value="1"/>
</dbReference>
<dbReference type="InterPro" id="IPR003661">
    <property type="entry name" value="HisK_dim/P_dom"/>
</dbReference>
<feature type="transmembrane region" description="Helical" evidence="4">
    <location>
        <begin position="20"/>
        <end position="39"/>
    </location>
</feature>
<keyword evidence="4" id="KW-0812">Transmembrane</keyword>
<comment type="caution">
    <text evidence="6">The sequence shown here is derived from an EMBL/GenBank/DDBJ whole genome shotgun (WGS) entry which is preliminary data.</text>
</comment>
<dbReference type="RefSeq" id="WP_003780942.1">
    <property type="nucleotide sequence ID" value="NZ_GL870929.1"/>
</dbReference>
<dbReference type="InterPro" id="IPR005467">
    <property type="entry name" value="His_kinase_dom"/>
</dbReference>
<evidence type="ECO:0000256" key="2">
    <source>
        <dbReference type="ARBA" id="ARBA00012438"/>
    </source>
</evidence>
<evidence type="ECO:0000256" key="1">
    <source>
        <dbReference type="ARBA" id="ARBA00000085"/>
    </source>
</evidence>
<reference evidence="6 7" key="1">
    <citation type="submission" date="2011-01" db="EMBL/GenBank/DDBJ databases">
        <authorList>
            <person name="Muzny D."/>
            <person name="Qin X."/>
            <person name="Deng J."/>
            <person name="Jiang H."/>
            <person name="Liu Y."/>
            <person name="Qu J."/>
            <person name="Song X.-Z."/>
            <person name="Zhang L."/>
            <person name="Thornton R."/>
            <person name="Coyle M."/>
            <person name="Francisco L."/>
            <person name="Jackson L."/>
            <person name="Javaid M."/>
            <person name="Korchina V."/>
            <person name="Kovar C."/>
            <person name="Mata R."/>
            <person name="Mathew T."/>
            <person name="Ngo R."/>
            <person name="Nguyen L."/>
            <person name="Nguyen N."/>
            <person name="Okwuonu G."/>
            <person name="Ongeri F."/>
            <person name="Pham C."/>
            <person name="Simmons D."/>
            <person name="Wilczek-Boney K."/>
            <person name="Hale W."/>
            <person name="Jakkamsetti A."/>
            <person name="Pham P."/>
            <person name="Ruth R."/>
            <person name="San Lucas F."/>
            <person name="Warren J."/>
            <person name="Zhang J."/>
            <person name="Zhao Z."/>
            <person name="Zhou C."/>
            <person name="Zhu D."/>
            <person name="Lee S."/>
            <person name="Bess C."/>
            <person name="Blankenburg K."/>
            <person name="Forbes L."/>
            <person name="Fu Q."/>
            <person name="Gubbala S."/>
            <person name="Hirani K."/>
            <person name="Jayaseelan J.C."/>
            <person name="Lara F."/>
            <person name="Munidasa M."/>
            <person name="Palculict T."/>
            <person name="Patil S."/>
            <person name="Pu L.-L."/>
            <person name="Saada N."/>
            <person name="Tang L."/>
            <person name="Weissenberger G."/>
            <person name="Zhu Y."/>
            <person name="Hemphill L."/>
            <person name="Shang Y."/>
            <person name="Youmans B."/>
            <person name="Ayvaz T."/>
            <person name="Ross M."/>
            <person name="Santibanez J."/>
            <person name="Aqrawi P."/>
            <person name="Gross S."/>
            <person name="Joshi V."/>
            <person name="Fowler G."/>
            <person name="Nazareth L."/>
            <person name="Reid J."/>
            <person name="Worley K."/>
            <person name="Petrosino J."/>
            <person name="Highlander S."/>
            <person name="Gibbs R."/>
        </authorList>
    </citation>
    <scope>NUCLEOTIDE SEQUENCE [LARGE SCALE GENOMIC DNA]</scope>
    <source>
        <strain evidence="6 7">ATCC 33394</strain>
    </source>
</reference>
<dbReference type="SMART" id="SM00387">
    <property type="entry name" value="HATPase_c"/>
    <property type="match status" value="1"/>
</dbReference>
<dbReference type="Gene3D" id="3.30.565.10">
    <property type="entry name" value="Histidine kinase-like ATPase, C-terminal domain"/>
    <property type="match status" value="1"/>
</dbReference>
<protein>
    <recommendedName>
        <fullName evidence="2">histidine kinase</fullName>
        <ecNumber evidence="2">2.7.13.3</ecNumber>
    </recommendedName>
</protein>
<dbReference type="InterPro" id="IPR036097">
    <property type="entry name" value="HisK_dim/P_sf"/>
</dbReference>
<accession>F0EW89</accession>
<keyword evidence="3" id="KW-0597">Phosphoprotein</keyword>
<keyword evidence="4" id="KW-1133">Transmembrane helix</keyword>
<dbReference type="InterPro" id="IPR004358">
    <property type="entry name" value="Sig_transdc_His_kin-like_C"/>
</dbReference>
<name>F0EW89_9NEIS</name>
<dbReference type="AlphaFoldDB" id="F0EW89"/>
<dbReference type="HOGENOM" id="CLU_000445_114_39_4"/>
<dbReference type="CDD" id="cd00082">
    <property type="entry name" value="HisKA"/>
    <property type="match status" value="1"/>
</dbReference>
<evidence type="ECO:0000256" key="4">
    <source>
        <dbReference type="SAM" id="Phobius"/>
    </source>
</evidence>
<dbReference type="Pfam" id="PF25323">
    <property type="entry name" value="6TM_PilS"/>
    <property type="match status" value="1"/>
</dbReference>
<evidence type="ECO:0000313" key="6">
    <source>
        <dbReference type="EMBL" id="EGC18461.1"/>
    </source>
</evidence>
<feature type="domain" description="Histidine kinase" evidence="5">
    <location>
        <begin position="326"/>
        <end position="518"/>
    </location>
</feature>
<dbReference type="EMBL" id="AEWV01000003">
    <property type="protein sequence ID" value="EGC18461.1"/>
    <property type="molecule type" value="Genomic_DNA"/>
</dbReference>
<dbReference type="PRINTS" id="PR00344">
    <property type="entry name" value="BCTRLSENSOR"/>
</dbReference>
<evidence type="ECO:0000259" key="5">
    <source>
        <dbReference type="PROSITE" id="PS50109"/>
    </source>
</evidence>
<feature type="transmembrane region" description="Helical" evidence="4">
    <location>
        <begin position="174"/>
        <end position="194"/>
    </location>
</feature>
<dbReference type="InterPro" id="IPR003594">
    <property type="entry name" value="HATPase_dom"/>
</dbReference>
<feature type="transmembrane region" description="Helical" evidence="4">
    <location>
        <begin position="60"/>
        <end position="78"/>
    </location>
</feature>
<keyword evidence="6" id="KW-0808">Transferase</keyword>
<evidence type="ECO:0000256" key="3">
    <source>
        <dbReference type="ARBA" id="ARBA00022553"/>
    </source>
</evidence>